<dbReference type="AlphaFoldDB" id="A0A497ZNK7"/>
<organism evidence="1 2">
    <name type="scientific">Ruegeria conchae</name>
    <dbReference type="NCBI Taxonomy" id="981384"/>
    <lineage>
        <taxon>Bacteria</taxon>
        <taxon>Pseudomonadati</taxon>
        <taxon>Pseudomonadota</taxon>
        <taxon>Alphaproteobacteria</taxon>
        <taxon>Rhodobacterales</taxon>
        <taxon>Roseobacteraceae</taxon>
        <taxon>Ruegeria</taxon>
    </lineage>
</organism>
<reference evidence="1 2" key="1">
    <citation type="submission" date="2018-10" db="EMBL/GenBank/DDBJ databases">
        <title>Genomic Encyclopedia of Archaeal and Bacterial Type Strains, Phase II (KMG-II): from individual species to whole genera.</title>
        <authorList>
            <person name="Goeker M."/>
        </authorList>
    </citation>
    <scope>NUCLEOTIDE SEQUENCE [LARGE SCALE GENOMIC DNA]</scope>
    <source>
        <strain evidence="1 2">DSM 29317</strain>
    </source>
</reference>
<dbReference type="Proteomes" id="UP000271700">
    <property type="component" value="Unassembled WGS sequence"/>
</dbReference>
<evidence type="ECO:0000313" key="1">
    <source>
        <dbReference type="EMBL" id="RLK10989.1"/>
    </source>
</evidence>
<evidence type="ECO:0000313" key="2">
    <source>
        <dbReference type="Proteomes" id="UP000271700"/>
    </source>
</evidence>
<gene>
    <name evidence="1" type="ORF">CLV75_0980</name>
</gene>
<accession>A0A497ZNK7</accession>
<protein>
    <submittedName>
        <fullName evidence="1">Uncharacterized protein</fullName>
    </submittedName>
</protein>
<comment type="caution">
    <text evidence="1">The sequence shown here is derived from an EMBL/GenBank/DDBJ whole genome shotgun (WGS) entry which is preliminary data.</text>
</comment>
<dbReference type="EMBL" id="RCCT01000001">
    <property type="protein sequence ID" value="RLK10989.1"/>
    <property type="molecule type" value="Genomic_DNA"/>
</dbReference>
<keyword evidence="2" id="KW-1185">Reference proteome</keyword>
<proteinExistence type="predicted"/>
<name>A0A497ZNK7_9RHOB</name>
<sequence length="81" mass="9302">MPKVDLYWALREQIAIDREETKHIAQVYQHKDSRTFADETLWPYQTRTFASLLDNIGFAALTFLRSAISSGKRALISAKSL</sequence>